<keyword evidence="2" id="KW-1185">Reference proteome</keyword>
<proteinExistence type="predicted"/>
<evidence type="ECO:0000313" key="2">
    <source>
        <dbReference type="Proteomes" id="UP000276133"/>
    </source>
</evidence>
<dbReference type="EMBL" id="REGN01012288">
    <property type="protein sequence ID" value="RMZ96311.1"/>
    <property type="molecule type" value="Genomic_DNA"/>
</dbReference>
<dbReference type="Proteomes" id="UP000276133">
    <property type="component" value="Unassembled WGS sequence"/>
</dbReference>
<accession>A0A3M7PB29</accession>
<gene>
    <name evidence="1" type="ORF">BpHYR1_026632</name>
</gene>
<name>A0A3M7PB29_BRAPC</name>
<protein>
    <submittedName>
        <fullName evidence="1">Uncharacterized protein</fullName>
    </submittedName>
</protein>
<sequence>MFIQPELVKSQSLTWSRGGPHSRHTVKYYKKSLRYLEPDLHVLQSHDFFKGIYLLIQDQETRGYILEENQRIRSFEYILWFSPILNSSSNSAKDENFSFNAILVDMRNY</sequence>
<organism evidence="1 2">
    <name type="scientific">Brachionus plicatilis</name>
    <name type="common">Marine rotifer</name>
    <name type="synonym">Brachionus muelleri</name>
    <dbReference type="NCBI Taxonomy" id="10195"/>
    <lineage>
        <taxon>Eukaryota</taxon>
        <taxon>Metazoa</taxon>
        <taxon>Spiralia</taxon>
        <taxon>Gnathifera</taxon>
        <taxon>Rotifera</taxon>
        <taxon>Eurotatoria</taxon>
        <taxon>Monogononta</taxon>
        <taxon>Pseudotrocha</taxon>
        <taxon>Ploima</taxon>
        <taxon>Brachionidae</taxon>
        <taxon>Brachionus</taxon>
    </lineage>
</organism>
<evidence type="ECO:0000313" key="1">
    <source>
        <dbReference type="EMBL" id="RMZ96311.1"/>
    </source>
</evidence>
<comment type="caution">
    <text evidence="1">The sequence shown here is derived from an EMBL/GenBank/DDBJ whole genome shotgun (WGS) entry which is preliminary data.</text>
</comment>
<dbReference type="AlphaFoldDB" id="A0A3M7PB29"/>
<reference evidence="1 2" key="1">
    <citation type="journal article" date="2018" name="Sci. Rep.">
        <title>Genomic signatures of local adaptation to the degree of environmental predictability in rotifers.</title>
        <authorList>
            <person name="Franch-Gras L."/>
            <person name="Hahn C."/>
            <person name="Garcia-Roger E.M."/>
            <person name="Carmona M.J."/>
            <person name="Serra M."/>
            <person name="Gomez A."/>
        </authorList>
    </citation>
    <scope>NUCLEOTIDE SEQUENCE [LARGE SCALE GENOMIC DNA]</scope>
    <source>
        <strain evidence="1">HYR1</strain>
    </source>
</reference>